<dbReference type="GeneID" id="26009550"/>
<dbReference type="STRING" id="1604004.HLASA_0177"/>
<evidence type="ECO:0000313" key="4">
    <source>
        <dbReference type="Proteomes" id="UP000069906"/>
    </source>
</evidence>
<dbReference type="KEGG" id="hsu:HLASF_0177"/>
<name>A0A0F7PAN9_9EURY</name>
<dbReference type="Proteomes" id="UP000060390">
    <property type="component" value="Chromosome"/>
</dbReference>
<organism evidence="1 4">
    <name type="scientific">Halanaeroarchaeum sulfurireducens</name>
    <dbReference type="NCBI Taxonomy" id="1604004"/>
    <lineage>
        <taxon>Archaea</taxon>
        <taxon>Methanobacteriati</taxon>
        <taxon>Methanobacteriota</taxon>
        <taxon>Stenosarchaea group</taxon>
        <taxon>Halobacteria</taxon>
        <taxon>Halobacteriales</taxon>
        <taxon>Halobacteriaceae</taxon>
        <taxon>Halanaeroarchaeum</taxon>
    </lineage>
</organism>
<evidence type="ECO:0000313" key="1">
    <source>
        <dbReference type="EMBL" id="AKH96689.1"/>
    </source>
</evidence>
<dbReference type="RefSeq" id="WP_050047534.1">
    <property type="nucleotide sequence ID" value="NZ_CP008874.1"/>
</dbReference>
<dbReference type="Proteomes" id="UP000069906">
    <property type="component" value="Chromosome"/>
</dbReference>
<dbReference type="HOGENOM" id="CLU_206263_0_0_2"/>
<sequence>MERQVTVVCDDDLGRKVVALAREYDTTEEEIVRQLIEYGIECLD</sequence>
<dbReference type="EMBL" id="CP008874">
    <property type="protein sequence ID" value="AKH96689.1"/>
    <property type="molecule type" value="Genomic_DNA"/>
</dbReference>
<gene>
    <name evidence="2" type="ORF">HLASA_0177</name>
    <name evidence="1" type="ORF">HLASF_0177</name>
</gene>
<reference evidence="1 4" key="1">
    <citation type="journal article" date="2015" name="ISME J.">
        <title>Elemental sulfur and acetate can support life of a novel strictly anaerobic haloarchaeon.</title>
        <authorList>
            <person name="Sorokin D.Y."/>
            <person name="Kublanov I.V."/>
            <person name="Gavrilov S.N."/>
            <person name="Rojo D."/>
            <person name="Roman P."/>
            <person name="Golyshin P.N."/>
            <person name="Slepak V.Z."/>
            <person name="Smedile F."/>
            <person name="Ferrer M."/>
            <person name="Messina E."/>
            <person name="La Cono V."/>
            <person name="Yakimov M.M."/>
        </authorList>
    </citation>
    <scope>NUCLEOTIDE SEQUENCE [LARGE SCALE GENOMIC DNA]</scope>
    <source>
        <strain evidence="1 4">HSR2</strain>
    </source>
</reference>
<reference evidence="3" key="2">
    <citation type="submission" date="2015-05" db="EMBL/GenBank/DDBJ databases">
        <title>Complete genome sequence of Halanaeroarchaeum sulfurireducens type strain M27-SA2, a sulfate-reducer haloarchaeon from marine anoxic lake Medee.</title>
        <authorList>
            <person name="Messina E."/>
            <person name="Kublanov I.V."/>
            <person name="Toshchakov S."/>
            <person name="Arcadi E."/>
            <person name="La Spada G."/>
            <person name="La Cono V."/>
            <person name="Yakimov M.M."/>
        </authorList>
    </citation>
    <scope>NUCLEOTIDE SEQUENCE [LARGE SCALE GENOMIC DNA]</scope>
    <source>
        <strain evidence="3">M27-SA2</strain>
    </source>
</reference>
<accession>A0A0F7PAN9</accession>
<proteinExistence type="predicted"/>
<keyword evidence="4" id="KW-1185">Reference proteome</keyword>
<dbReference type="OrthoDB" id="262336at2157"/>
<protein>
    <submittedName>
        <fullName evidence="1">CopG family protein</fullName>
    </submittedName>
</protein>
<evidence type="ECO:0000313" key="2">
    <source>
        <dbReference type="EMBL" id="ALG81091.1"/>
    </source>
</evidence>
<dbReference type="AlphaFoldDB" id="A0A0F7PAN9"/>
<dbReference type="KEGG" id="hsf:HLASA_0177"/>
<evidence type="ECO:0000313" key="3">
    <source>
        <dbReference type="Proteomes" id="UP000060390"/>
    </source>
</evidence>
<reference evidence="2 3" key="3">
    <citation type="journal article" date="2016" name="Stand. Genomic Sci.">
        <title>Complete genome sequence of 'Halanaeroarchaeum sulfurireducens' M27-SA2, a sulfur-reducing and acetate-oxidizing haloarchaeon from the deep-sea hypersaline anoxic lake Medee.</title>
        <authorList>
            <person name="Messina E."/>
            <person name="Sorokin D.Y."/>
            <person name="Kublanov I.V."/>
            <person name="Toshchakov S."/>
            <person name="Lopatina A."/>
            <person name="Arcadi E."/>
            <person name="Smedile F."/>
            <person name="La Spada G."/>
            <person name="La Cono V."/>
            <person name="Yakimov M.M."/>
        </authorList>
    </citation>
    <scope>NUCLEOTIDE SEQUENCE [LARGE SCALE GENOMIC DNA]</scope>
    <source>
        <strain evidence="2 3">M27-SA2</strain>
    </source>
</reference>
<dbReference type="EMBL" id="CP011564">
    <property type="protein sequence ID" value="ALG81091.1"/>
    <property type="molecule type" value="Genomic_DNA"/>
</dbReference>